<dbReference type="STRING" id="420953.SAMN05192543_109116"/>
<organism evidence="6 7">
    <name type="scientific">Paraburkholderia megapolitana</name>
    <dbReference type="NCBI Taxonomy" id="420953"/>
    <lineage>
        <taxon>Bacteria</taxon>
        <taxon>Pseudomonadati</taxon>
        <taxon>Pseudomonadota</taxon>
        <taxon>Betaproteobacteria</taxon>
        <taxon>Burkholderiales</taxon>
        <taxon>Burkholderiaceae</taxon>
        <taxon>Paraburkholderia</taxon>
    </lineage>
</organism>
<comment type="similarity">
    <text evidence="1">Belongs to the LysR transcriptional regulatory family.</text>
</comment>
<sequence>MTNLDIDLLRTFVTIADTRSLTRTATEVGRTQSAISMQVRRIEEVAGGAVLLRTVRGVELTARGETLLHHARELLRIHDEALAELTGRSLSGAIRFGCPDDYCITFLPALLREIAGRHPRVAVHLVCASTTHLRRMLRDKRIDLALISLAPGDDGEAAVRYEKLVWVGAHARAAEHGDASLALALSEPDTLDHQAARRALDGAGIAYHVACESASKDGLLAMVRAGIAITVLTEGAVPADLTVLDTQTGLPALPSFGMAIASAHGNGDSLLVGSLKVLLVDALSAA</sequence>
<dbReference type="InterPro" id="IPR005119">
    <property type="entry name" value="LysR_subst-bd"/>
</dbReference>
<dbReference type="SUPFAM" id="SSF53850">
    <property type="entry name" value="Periplasmic binding protein-like II"/>
    <property type="match status" value="1"/>
</dbReference>
<dbReference type="GO" id="GO:0003677">
    <property type="term" value="F:DNA binding"/>
    <property type="evidence" value="ECO:0007669"/>
    <property type="project" value="UniProtKB-KW"/>
</dbReference>
<dbReference type="SUPFAM" id="SSF46785">
    <property type="entry name" value="Winged helix' DNA-binding domain"/>
    <property type="match status" value="1"/>
</dbReference>
<dbReference type="RefSeq" id="WP_091017868.1">
    <property type="nucleotide sequence ID" value="NZ_CP041743.1"/>
</dbReference>
<proteinExistence type="inferred from homology"/>
<evidence type="ECO:0000313" key="7">
    <source>
        <dbReference type="Proteomes" id="UP000199548"/>
    </source>
</evidence>
<evidence type="ECO:0000256" key="1">
    <source>
        <dbReference type="ARBA" id="ARBA00009437"/>
    </source>
</evidence>
<dbReference type="PANTHER" id="PTHR30579">
    <property type="entry name" value="TRANSCRIPTIONAL REGULATOR"/>
    <property type="match status" value="1"/>
</dbReference>
<evidence type="ECO:0000313" key="6">
    <source>
        <dbReference type="EMBL" id="SFJ66218.1"/>
    </source>
</evidence>
<evidence type="ECO:0000259" key="5">
    <source>
        <dbReference type="PROSITE" id="PS50931"/>
    </source>
</evidence>
<dbReference type="InterPro" id="IPR036388">
    <property type="entry name" value="WH-like_DNA-bd_sf"/>
</dbReference>
<protein>
    <submittedName>
        <fullName evidence="6">Transcriptional regulator, LysR family</fullName>
    </submittedName>
</protein>
<keyword evidence="4" id="KW-0804">Transcription</keyword>
<reference evidence="6 7" key="1">
    <citation type="submission" date="2016-10" db="EMBL/GenBank/DDBJ databases">
        <authorList>
            <person name="de Groot N.N."/>
        </authorList>
    </citation>
    <scope>NUCLEOTIDE SEQUENCE [LARGE SCALE GENOMIC DNA]</scope>
    <source>
        <strain evidence="6 7">LMG 23650</strain>
    </source>
</reference>
<evidence type="ECO:0000256" key="2">
    <source>
        <dbReference type="ARBA" id="ARBA00023015"/>
    </source>
</evidence>
<gene>
    <name evidence="6" type="ORF">SAMN05192543_109116</name>
</gene>
<dbReference type="Proteomes" id="UP000199548">
    <property type="component" value="Unassembled WGS sequence"/>
</dbReference>
<evidence type="ECO:0000256" key="4">
    <source>
        <dbReference type="ARBA" id="ARBA00023163"/>
    </source>
</evidence>
<keyword evidence="7" id="KW-1185">Reference proteome</keyword>
<dbReference type="PROSITE" id="PS50931">
    <property type="entry name" value="HTH_LYSR"/>
    <property type="match status" value="1"/>
</dbReference>
<dbReference type="Gene3D" id="3.40.190.10">
    <property type="entry name" value="Periplasmic binding protein-like II"/>
    <property type="match status" value="2"/>
</dbReference>
<dbReference type="OrthoDB" id="6555293at2"/>
<dbReference type="InterPro" id="IPR000847">
    <property type="entry name" value="LysR_HTH_N"/>
</dbReference>
<dbReference type="InterPro" id="IPR036390">
    <property type="entry name" value="WH_DNA-bd_sf"/>
</dbReference>
<name>A0A1I3T4Z6_9BURK</name>
<dbReference type="InterPro" id="IPR050176">
    <property type="entry name" value="LTTR"/>
</dbReference>
<dbReference type="Gene3D" id="1.10.10.10">
    <property type="entry name" value="Winged helix-like DNA-binding domain superfamily/Winged helix DNA-binding domain"/>
    <property type="match status" value="1"/>
</dbReference>
<dbReference type="Pfam" id="PF00126">
    <property type="entry name" value="HTH_1"/>
    <property type="match status" value="1"/>
</dbReference>
<dbReference type="Pfam" id="PF03466">
    <property type="entry name" value="LysR_substrate"/>
    <property type="match status" value="1"/>
</dbReference>
<dbReference type="GO" id="GO:0003700">
    <property type="term" value="F:DNA-binding transcription factor activity"/>
    <property type="evidence" value="ECO:0007669"/>
    <property type="project" value="InterPro"/>
</dbReference>
<accession>A0A1I3T4Z6</accession>
<keyword evidence="3" id="KW-0238">DNA-binding</keyword>
<dbReference type="AlphaFoldDB" id="A0A1I3T4Z6"/>
<feature type="domain" description="HTH lysR-type" evidence="5">
    <location>
        <begin position="4"/>
        <end position="61"/>
    </location>
</feature>
<evidence type="ECO:0000256" key="3">
    <source>
        <dbReference type="ARBA" id="ARBA00023125"/>
    </source>
</evidence>
<keyword evidence="2" id="KW-0805">Transcription regulation</keyword>
<dbReference type="PANTHER" id="PTHR30579:SF7">
    <property type="entry name" value="HTH-TYPE TRANSCRIPTIONAL REGULATOR LRHA-RELATED"/>
    <property type="match status" value="1"/>
</dbReference>
<dbReference type="EMBL" id="FOQU01000009">
    <property type="protein sequence ID" value="SFJ66218.1"/>
    <property type="molecule type" value="Genomic_DNA"/>
</dbReference>